<dbReference type="Proteomes" id="UP000199050">
    <property type="component" value="Unassembled WGS sequence"/>
</dbReference>
<sequence length="86" mass="9372">MSGFEIRLALFPENMRKSGRYSLYLPIPTSYLPPVLHVGTSSSFTPACILNSLSAIPAICLPASFSSKKNHDRLGGHSPFNPFICC</sequence>
<dbReference type="EMBL" id="FNDX01000040">
    <property type="protein sequence ID" value="SDK38584.1"/>
    <property type="molecule type" value="Genomic_DNA"/>
</dbReference>
<gene>
    <name evidence="1" type="ORF">SAMN05216192_14028</name>
</gene>
<protein>
    <submittedName>
        <fullName evidence="1">Uncharacterized protein</fullName>
    </submittedName>
</protein>
<organism evidence="1 2">
    <name type="scientific">Paenibacillus typhae</name>
    <dbReference type="NCBI Taxonomy" id="1174501"/>
    <lineage>
        <taxon>Bacteria</taxon>
        <taxon>Bacillati</taxon>
        <taxon>Bacillota</taxon>
        <taxon>Bacilli</taxon>
        <taxon>Bacillales</taxon>
        <taxon>Paenibacillaceae</taxon>
        <taxon>Paenibacillus</taxon>
    </lineage>
</organism>
<reference evidence="2" key="1">
    <citation type="submission" date="2016-10" db="EMBL/GenBank/DDBJ databases">
        <authorList>
            <person name="Varghese N."/>
            <person name="Submissions S."/>
        </authorList>
    </citation>
    <scope>NUCLEOTIDE SEQUENCE [LARGE SCALE GENOMIC DNA]</scope>
    <source>
        <strain evidence="2">CGMCC 1.11012</strain>
    </source>
</reference>
<dbReference type="AlphaFoldDB" id="A0A1G9BHN5"/>
<name>A0A1G9BHN5_9BACL</name>
<evidence type="ECO:0000313" key="2">
    <source>
        <dbReference type="Proteomes" id="UP000199050"/>
    </source>
</evidence>
<accession>A0A1G9BHN5</accession>
<evidence type="ECO:0000313" key="1">
    <source>
        <dbReference type="EMBL" id="SDK38584.1"/>
    </source>
</evidence>
<keyword evidence="2" id="KW-1185">Reference proteome</keyword>
<proteinExistence type="predicted"/>